<reference evidence="1 2" key="2">
    <citation type="journal article" date="2013" name="Int. J. Syst. Evol. Microbiol.">
        <title>Methylophaga nitratireducenticrescens sp. nov. and Methylophaga frappieri sp. nov., isolated from the biofilm of the methanol-fed denitrification system treating the seawater at the Montreal Biodome.</title>
        <authorList>
            <person name="Villeneuve C."/>
            <person name="Martineau C."/>
            <person name="Mauffrey F."/>
            <person name="Villemur R."/>
        </authorList>
    </citation>
    <scope>NUCLEOTIDE SEQUENCE [LARGE SCALE GENOMIC DNA]</scope>
    <source>
        <strain evidence="1 2">JAM1</strain>
    </source>
</reference>
<dbReference type="EMBL" id="CP003390">
    <property type="protein sequence ID" value="AFI84018.1"/>
    <property type="molecule type" value="Genomic_DNA"/>
</dbReference>
<dbReference type="PATRIC" id="fig|754476.3.peg.1164"/>
<dbReference type="SUPFAM" id="SSF56112">
    <property type="entry name" value="Protein kinase-like (PK-like)"/>
    <property type="match status" value="1"/>
</dbReference>
<evidence type="ECO:0000313" key="1">
    <source>
        <dbReference type="EMBL" id="AFI84018.1"/>
    </source>
</evidence>
<sequence length="752" mass="86694">MSSSDPSQNKIENGPLMDANALGNALRYVFAGRLALPDGHLPEAKHIVPDDFVGVGVTTSEDPAVDKYILQQLTELQIKQVRLDYTYGDEGGPVTRLLERLLSTDIKVLLHLVQPFTEAQQMKTGSAQLRWREFVQTAASRFGSRVKAIEVGSTSNRRRWAGYDTESFYNTWRIAYEEIKSRHIKIAGPNISDFEPLHNIAVLARLRRAKQLPDIHTNNLFSERVTEPERFDHRIFGTKLAMRLKVNLVKKARILKKITDDFGVKEFISPAAFWTLPRIRRVLVNGEEKQADYLSRYFTLLAASGAMQQAYWGPFICHREGLIDDGYEVYPELERITHYRSVLGKREDFRLRPSFYAMQNFIRLIPGSLYEGPLATAETIEVHAFRNKDKLIHVLWTANGQAMPMHALYAPAQLDNVEIIARDGELVSEKPEFVTESPIYLCWPANIKIQLKASPNARKRVSVYRHAHGKNLYEFEQDGWKGLLIAENANQAAQLKQKLHPANLPKATETNTLRKARNIIWRIDNLLNETVVAKKPLHMPPHKRLLDKFKPCKSKRSWNAAAELLRRGIPTALPIAYFEQTNDKTLTENYYLCNLVDHDFSTRDILTAFNDGATEYQGVNEEDLYQQLSSFLLDLHGRGVFFRDLAGGNILIKKQADSKLDFTLIDINRARFFNRNATLSERLSDLTRICNKLHWSGREKLVGHYLQHTKYKLPFNLRCRLPFYLYDFKVKFKRKYGRKAIKRLFHKLRGNR</sequence>
<reference evidence="1 2" key="1">
    <citation type="journal article" date="2012" name="J. Bacteriol.">
        <title>Complete genome sequences of Methylophaga sp. strain JAM1 and Methylophaga sp. strain JAM7.</title>
        <authorList>
            <person name="Villeneuve C."/>
            <person name="Martineau C."/>
            <person name="Mauffrey F."/>
            <person name="Villemur R."/>
        </authorList>
    </citation>
    <scope>NUCLEOTIDE SEQUENCE [LARGE SCALE GENOMIC DNA]</scope>
    <source>
        <strain evidence="1 2">JAM1</strain>
    </source>
</reference>
<dbReference type="SUPFAM" id="SSF51445">
    <property type="entry name" value="(Trans)glycosidases"/>
    <property type="match status" value="1"/>
</dbReference>
<dbReference type="Gene3D" id="3.20.20.80">
    <property type="entry name" value="Glycosidases"/>
    <property type="match status" value="1"/>
</dbReference>
<accession>I1XHZ9</accession>
<evidence type="ECO:0008006" key="3">
    <source>
        <dbReference type="Google" id="ProtNLM"/>
    </source>
</evidence>
<keyword evidence="2" id="KW-1185">Reference proteome</keyword>
<organism evidence="1 2">
    <name type="scientific">Methylophaga nitratireducenticrescens</name>
    <dbReference type="NCBI Taxonomy" id="754476"/>
    <lineage>
        <taxon>Bacteria</taxon>
        <taxon>Pseudomonadati</taxon>
        <taxon>Pseudomonadota</taxon>
        <taxon>Gammaproteobacteria</taxon>
        <taxon>Thiotrichales</taxon>
        <taxon>Piscirickettsiaceae</taxon>
        <taxon>Methylophaga</taxon>
    </lineage>
</organism>
<dbReference type="InterPro" id="IPR011009">
    <property type="entry name" value="Kinase-like_dom_sf"/>
</dbReference>
<dbReference type="Proteomes" id="UP000009144">
    <property type="component" value="Chromosome"/>
</dbReference>
<dbReference type="Pfam" id="PF06293">
    <property type="entry name" value="Kdo"/>
    <property type="match status" value="1"/>
</dbReference>
<protein>
    <recommendedName>
        <fullName evidence="3">Lipopolysaccharide kinase (Kdo/WaaP) family protein</fullName>
    </recommendedName>
</protein>
<dbReference type="InterPro" id="IPR017853">
    <property type="entry name" value="GH"/>
</dbReference>
<gene>
    <name evidence="1" type="ordered locus">Q7A_1180</name>
</gene>
<dbReference type="Gene3D" id="1.10.510.10">
    <property type="entry name" value="Transferase(Phosphotransferase) domain 1"/>
    <property type="match status" value="1"/>
</dbReference>
<dbReference type="RefSeq" id="WP_014706392.1">
    <property type="nucleotide sequence ID" value="NC_017857.3"/>
</dbReference>
<dbReference type="STRING" id="754476.Q7A_1180"/>
<dbReference type="AlphaFoldDB" id="I1XHZ9"/>
<name>I1XHZ9_METNJ</name>
<dbReference type="eggNOG" id="COG0515">
    <property type="taxonomic scope" value="Bacteria"/>
</dbReference>
<dbReference type="HOGENOM" id="CLU_376348_0_0_6"/>
<dbReference type="KEGG" id="mej:Q7A_1180"/>
<evidence type="ECO:0000313" key="2">
    <source>
        <dbReference type="Proteomes" id="UP000009144"/>
    </source>
</evidence>
<proteinExistence type="predicted"/>